<reference evidence="2 3" key="1">
    <citation type="submission" date="2015-03" db="EMBL/GenBank/DDBJ databases">
        <authorList>
            <consortium name="Pathogen Informatics"/>
        </authorList>
    </citation>
    <scope>NUCLEOTIDE SEQUENCE [LARGE SCALE GENOMIC DNA]</scope>
    <source>
        <strain evidence="2 3">Bir 172</strain>
    </source>
</reference>
<dbReference type="Proteomes" id="UP000048948">
    <property type="component" value="Unassembled WGS sequence"/>
</dbReference>
<organism evidence="2 3">
    <name type="scientific">Mycobacterium tuberculosis</name>
    <dbReference type="NCBI Taxonomy" id="1773"/>
    <lineage>
        <taxon>Bacteria</taxon>
        <taxon>Bacillati</taxon>
        <taxon>Actinomycetota</taxon>
        <taxon>Actinomycetes</taxon>
        <taxon>Mycobacteriales</taxon>
        <taxon>Mycobacteriaceae</taxon>
        <taxon>Mycobacterium</taxon>
        <taxon>Mycobacterium tuberculosis complex</taxon>
    </lineage>
</organism>
<feature type="compositionally biased region" description="Polar residues" evidence="1">
    <location>
        <begin position="124"/>
        <end position="134"/>
    </location>
</feature>
<feature type="compositionally biased region" description="Low complexity" evidence="1">
    <location>
        <begin position="1"/>
        <end position="13"/>
    </location>
</feature>
<sequence>MVPKGIPGMPAATAGGGATIGVPPNAEPKGLASGAAAVQLGGTDKVPTVAALPRPAATVPPSPPAEPSGATSAPPSPPLVASPNTSPAASAAATPPSRPKKGAIVLLGKNSPDEAIVFQKLELGSSNAQSLSSQEDPDPRMPSNPDGPDADVAAVDDESPCSTDGMAAISCDSVVC</sequence>
<accession>A0A655A7E0</accession>
<evidence type="ECO:0000313" key="3">
    <source>
        <dbReference type="Proteomes" id="UP000048948"/>
    </source>
</evidence>
<protein>
    <submittedName>
        <fullName evidence="2">Uncharacterized protein</fullName>
    </submittedName>
</protein>
<feature type="compositionally biased region" description="Low complexity" evidence="1">
    <location>
        <begin position="81"/>
        <end position="95"/>
    </location>
</feature>
<proteinExistence type="predicted"/>
<name>A0A655A7E0_MYCTX</name>
<evidence type="ECO:0000313" key="2">
    <source>
        <dbReference type="EMBL" id="CKS45837.1"/>
    </source>
</evidence>
<feature type="region of interest" description="Disordered" evidence="1">
    <location>
        <begin position="118"/>
        <end position="166"/>
    </location>
</feature>
<feature type="region of interest" description="Disordered" evidence="1">
    <location>
        <begin position="1"/>
        <end position="104"/>
    </location>
</feature>
<gene>
    <name evidence="2" type="ORF">ERS027646_01891</name>
</gene>
<dbReference type="AlphaFoldDB" id="A0A655A7E0"/>
<dbReference type="EMBL" id="CNGE01000310">
    <property type="protein sequence ID" value="CKS45837.1"/>
    <property type="molecule type" value="Genomic_DNA"/>
</dbReference>
<evidence type="ECO:0000256" key="1">
    <source>
        <dbReference type="SAM" id="MobiDB-lite"/>
    </source>
</evidence>